<dbReference type="AlphaFoldDB" id="A0A183JA63"/>
<sequence>MRRLGTGSELLEALFAACVYAGKIAALGVGQCAANAVRQSMCGQPLMSSRSFYYESFRALIRKESVPGDVKDLLYHEKLSIPFRSIFWRVSLLHLKR</sequence>
<organism evidence="3">
    <name type="scientific">Soboliphyme baturini</name>
    <dbReference type="NCBI Taxonomy" id="241478"/>
    <lineage>
        <taxon>Eukaryota</taxon>
        <taxon>Metazoa</taxon>
        <taxon>Ecdysozoa</taxon>
        <taxon>Nematoda</taxon>
        <taxon>Enoplea</taxon>
        <taxon>Dorylaimia</taxon>
        <taxon>Dioctophymatida</taxon>
        <taxon>Dioctophymatoidea</taxon>
        <taxon>Soboliphymatidae</taxon>
        <taxon>Soboliphyme</taxon>
    </lineage>
</organism>
<evidence type="ECO:0000313" key="2">
    <source>
        <dbReference type="Proteomes" id="UP000270296"/>
    </source>
</evidence>
<dbReference type="Proteomes" id="UP000270296">
    <property type="component" value="Unassembled WGS sequence"/>
</dbReference>
<keyword evidence="2" id="KW-1185">Reference proteome</keyword>
<accession>A0A183JA63</accession>
<dbReference type="WBParaSite" id="SBAD_0001317201-mRNA-1">
    <property type="protein sequence ID" value="SBAD_0001317201-mRNA-1"/>
    <property type="gene ID" value="SBAD_0001317201"/>
</dbReference>
<evidence type="ECO:0000313" key="3">
    <source>
        <dbReference type="WBParaSite" id="SBAD_0001317201-mRNA-1"/>
    </source>
</evidence>
<proteinExistence type="predicted"/>
<evidence type="ECO:0000313" key="1">
    <source>
        <dbReference type="EMBL" id="VDP51627.1"/>
    </source>
</evidence>
<reference evidence="1 2" key="2">
    <citation type="submission" date="2018-11" db="EMBL/GenBank/DDBJ databases">
        <authorList>
            <consortium name="Pathogen Informatics"/>
        </authorList>
    </citation>
    <scope>NUCLEOTIDE SEQUENCE [LARGE SCALE GENOMIC DNA]</scope>
</reference>
<gene>
    <name evidence="1" type="ORF">SBAD_LOCUS12761</name>
</gene>
<reference evidence="3" key="1">
    <citation type="submission" date="2016-06" db="UniProtKB">
        <authorList>
            <consortium name="WormBaseParasite"/>
        </authorList>
    </citation>
    <scope>IDENTIFICATION</scope>
</reference>
<name>A0A183JA63_9BILA</name>
<protein>
    <submittedName>
        <fullName evidence="3">Acyl-CoA_dh_1 domain-containing protein</fullName>
    </submittedName>
</protein>
<dbReference type="EMBL" id="UZAM01018735">
    <property type="protein sequence ID" value="VDP51627.1"/>
    <property type="molecule type" value="Genomic_DNA"/>
</dbReference>